<sequence>MEEGYFDQYAPNQSNVADDMPWLSDFLAADPAPEEWLNNFPHFEPNPAANGNNNANISPLEYDFTNLGALDASNDYTTAPKDVVPDMAAPLEIESHTNHDA</sequence>
<dbReference type="EMBL" id="JAPEVA010000065">
    <property type="protein sequence ID" value="KAJ4402119.1"/>
    <property type="molecule type" value="Genomic_DNA"/>
</dbReference>
<evidence type="ECO:0000313" key="2">
    <source>
        <dbReference type="Proteomes" id="UP001140510"/>
    </source>
</evidence>
<comment type="caution">
    <text evidence="1">The sequence shown here is derived from an EMBL/GenBank/DDBJ whole genome shotgun (WGS) entry which is preliminary data.</text>
</comment>
<accession>A0A9W8Z935</accession>
<dbReference type="Proteomes" id="UP001140510">
    <property type="component" value="Unassembled WGS sequence"/>
</dbReference>
<protein>
    <submittedName>
        <fullName evidence="1">Uncharacterized protein</fullName>
    </submittedName>
</protein>
<dbReference type="AlphaFoldDB" id="A0A9W8Z935"/>
<proteinExistence type="predicted"/>
<organism evidence="1 2">
    <name type="scientific">Didymella pomorum</name>
    <dbReference type="NCBI Taxonomy" id="749634"/>
    <lineage>
        <taxon>Eukaryota</taxon>
        <taxon>Fungi</taxon>
        <taxon>Dikarya</taxon>
        <taxon>Ascomycota</taxon>
        <taxon>Pezizomycotina</taxon>
        <taxon>Dothideomycetes</taxon>
        <taxon>Pleosporomycetidae</taxon>
        <taxon>Pleosporales</taxon>
        <taxon>Pleosporineae</taxon>
        <taxon>Didymellaceae</taxon>
        <taxon>Didymella</taxon>
    </lineage>
</organism>
<reference evidence="1" key="1">
    <citation type="submission" date="2022-10" db="EMBL/GenBank/DDBJ databases">
        <title>Tapping the CABI collections for fungal endophytes: first genome assemblies for Collariella, Neodidymelliopsis, Ascochyta clinopodiicola, Didymella pomorum, Didymosphaeria variabile, Neocosmospora piperis and Neocucurbitaria cava.</title>
        <authorList>
            <person name="Hill R."/>
        </authorList>
    </citation>
    <scope>NUCLEOTIDE SEQUENCE</scope>
    <source>
        <strain evidence="1">IMI 355091</strain>
    </source>
</reference>
<evidence type="ECO:0000313" key="1">
    <source>
        <dbReference type="EMBL" id="KAJ4402119.1"/>
    </source>
</evidence>
<name>A0A9W8Z935_9PLEO</name>
<dbReference type="OrthoDB" id="10362676at2759"/>
<keyword evidence="2" id="KW-1185">Reference proteome</keyword>
<gene>
    <name evidence="1" type="ORF">N0V91_007480</name>
</gene>